<dbReference type="Proteomes" id="UP001174136">
    <property type="component" value="Unassembled WGS sequence"/>
</dbReference>
<sequence>MKQNLPLSVYAADHNLPATLTVNQWTLMEKSAKVFEELTGVVSTETTTAADVIPAITVLKCVLSREHSTYLGIKTVKSTLLEAVDRRFSQVETELLYYIATLVDPRYKDRQVQYMYLLNAMIKYTHRPLY</sequence>
<name>A0AA47N456_MERPO</name>
<keyword evidence="2" id="KW-1185">Reference proteome</keyword>
<dbReference type="SUPFAM" id="SSF53098">
    <property type="entry name" value="Ribonuclease H-like"/>
    <property type="match status" value="1"/>
</dbReference>
<dbReference type="AlphaFoldDB" id="A0AA47N456"/>
<dbReference type="InterPro" id="IPR012337">
    <property type="entry name" value="RNaseH-like_sf"/>
</dbReference>
<evidence type="ECO:0000313" key="2">
    <source>
        <dbReference type="Proteomes" id="UP001174136"/>
    </source>
</evidence>
<organism evidence="1 2">
    <name type="scientific">Merluccius polli</name>
    <name type="common">Benguela hake</name>
    <name type="synonym">Merluccius cadenati</name>
    <dbReference type="NCBI Taxonomy" id="89951"/>
    <lineage>
        <taxon>Eukaryota</taxon>
        <taxon>Metazoa</taxon>
        <taxon>Chordata</taxon>
        <taxon>Craniata</taxon>
        <taxon>Vertebrata</taxon>
        <taxon>Euteleostomi</taxon>
        <taxon>Actinopterygii</taxon>
        <taxon>Neopterygii</taxon>
        <taxon>Teleostei</taxon>
        <taxon>Neoteleostei</taxon>
        <taxon>Acanthomorphata</taxon>
        <taxon>Zeiogadaria</taxon>
        <taxon>Gadariae</taxon>
        <taxon>Gadiformes</taxon>
        <taxon>Gadoidei</taxon>
        <taxon>Merlucciidae</taxon>
        <taxon>Merluccius</taxon>
    </lineage>
</organism>
<protein>
    <submittedName>
        <fullName evidence="1">Zinc finger BED domain-containing protein 4</fullName>
    </submittedName>
</protein>
<evidence type="ECO:0000313" key="1">
    <source>
        <dbReference type="EMBL" id="KAK0151904.1"/>
    </source>
</evidence>
<gene>
    <name evidence="1" type="primary">ZBED4_49</name>
    <name evidence="1" type="ORF">N1851_006708</name>
</gene>
<proteinExistence type="predicted"/>
<accession>A0AA47N456</accession>
<reference evidence="1" key="1">
    <citation type="journal article" date="2023" name="Front. Mar. Sci.">
        <title>A new Merluccius polli reference genome to investigate the effects of global change in West African waters.</title>
        <authorList>
            <person name="Mateo J.L."/>
            <person name="Blanco-Fernandez C."/>
            <person name="Garcia-Vazquez E."/>
            <person name="Machado-Schiaffino G."/>
        </authorList>
    </citation>
    <scope>NUCLEOTIDE SEQUENCE</scope>
    <source>
        <strain evidence="1">C29</strain>
        <tissue evidence="1">Fin</tissue>
    </source>
</reference>
<dbReference type="EMBL" id="JAOPHQ010001151">
    <property type="protein sequence ID" value="KAK0151904.1"/>
    <property type="molecule type" value="Genomic_DNA"/>
</dbReference>
<comment type="caution">
    <text evidence="1">The sequence shown here is derived from an EMBL/GenBank/DDBJ whole genome shotgun (WGS) entry which is preliminary data.</text>
</comment>